<dbReference type="InterPro" id="IPR044810">
    <property type="entry name" value="WRKY_plant"/>
</dbReference>
<evidence type="ECO:0000259" key="6">
    <source>
        <dbReference type="PROSITE" id="PS50811"/>
    </source>
</evidence>
<dbReference type="Gene3D" id="2.20.25.80">
    <property type="entry name" value="WRKY domain"/>
    <property type="match status" value="1"/>
</dbReference>
<name>A0A392PJZ7_9FABA</name>
<dbReference type="SMART" id="SM00774">
    <property type="entry name" value="WRKY"/>
    <property type="match status" value="1"/>
</dbReference>
<dbReference type="EMBL" id="LXQA010082805">
    <property type="protein sequence ID" value="MCI12112.1"/>
    <property type="molecule type" value="Genomic_DNA"/>
</dbReference>
<feature type="non-terminal residue" evidence="7">
    <location>
        <position position="1"/>
    </location>
</feature>
<keyword evidence="4" id="KW-0804">Transcription</keyword>
<keyword evidence="3" id="KW-0238">DNA-binding</keyword>
<dbReference type="InterPro" id="IPR036576">
    <property type="entry name" value="WRKY_dom_sf"/>
</dbReference>
<dbReference type="PANTHER" id="PTHR31221:SF150">
    <property type="entry name" value="WRKY TRANSCRIPTION FACTOR 32-RELATED"/>
    <property type="match status" value="1"/>
</dbReference>
<evidence type="ECO:0000313" key="7">
    <source>
        <dbReference type="EMBL" id="MCI12112.1"/>
    </source>
</evidence>
<reference evidence="7 8" key="1">
    <citation type="journal article" date="2018" name="Front. Plant Sci.">
        <title>Red Clover (Trifolium pratense) and Zigzag Clover (T. medium) - A Picture of Genomic Similarities and Differences.</title>
        <authorList>
            <person name="Dluhosova J."/>
            <person name="Istvanek J."/>
            <person name="Nedelnik J."/>
            <person name="Repkova J."/>
        </authorList>
    </citation>
    <scope>NUCLEOTIDE SEQUENCE [LARGE SCALE GENOMIC DNA]</scope>
    <source>
        <strain evidence="8">cv. 10/8</strain>
        <tissue evidence="7">Leaf</tissue>
    </source>
</reference>
<evidence type="ECO:0000256" key="2">
    <source>
        <dbReference type="ARBA" id="ARBA00023015"/>
    </source>
</evidence>
<accession>A0A392PJZ7</accession>
<evidence type="ECO:0000256" key="3">
    <source>
        <dbReference type="ARBA" id="ARBA00023125"/>
    </source>
</evidence>
<evidence type="ECO:0000313" key="8">
    <source>
        <dbReference type="Proteomes" id="UP000265520"/>
    </source>
</evidence>
<proteinExistence type="predicted"/>
<comment type="subcellular location">
    <subcellularLocation>
        <location evidence="1">Nucleus</location>
    </subcellularLocation>
</comment>
<evidence type="ECO:0000256" key="4">
    <source>
        <dbReference type="ARBA" id="ARBA00023163"/>
    </source>
</evidence>
<protein>
    <submittedName>
        <fullName evidence="7">Putative WRKY transcription factor 32-like</fullName>
    </submittedName>
</protein>
<comment type="caution">
    <text evidence="7">The sequence shown here is derived from an EMBL/GenBank/DDBJ whole genome shotgun (WGS) entry which is preliminary data.</text>
</comment>
<feature type="domain" description="WRKY" evidence="6">
    <location>
        <begin position="11"/>
        <end position="77"/>
    </location>
</feature>
<dbReference type="AlphaFoldDB" id="A0A392PJZ7"/>
<sequence>VERVERVEKARYVRISGDGYRWRKVGEKIVKGNPHPRHYYRCTSSARCLARKHIQTVVDNSDVIVTYYKEAHSRCTSR</sequence>
<evidence type="ECO:0000256" key="1">
    <source>
        <dbReference type="ARBA" id="ARBA00004123"/>
    </source>
</evidence>
<dbReference type="Pfam" id="PF03106">
    <property type="entry name" value="WRKY"/>
    <property type="match status" value="1"/>
</dbReference>
<organism evidence="7 8">
    <name type="scientific">Trifolium medium</name>
    <dbReference type="NCBI Taxonomy" id="97028"/>
    <lineage>
        <taxon>Eukaryota</taxon>
        <taxon>Viridiplantae</taxon>
        <taxon>Streptophyta</taxon>
        <taxon>Embryophyta</taxon>
        <taxon>Tracheophyta</taxon>
        <taxon>Spermatophyta</taxon>
        <taxon>Magnoliopsida</taxon>
        <taxon>eudicotyledons</taxon>
        <taxon>Gunneridae</taxon>
        <taxon>Pentapetalae</taxon>
        <taxon>rosids</taxon>
        <taxon>fabids</taxon>
        <taxon>Fabales</taxon>
        <taxon>Fabaceae</taxon>
        <taxon>Papilionoideae</taxon>
        <taxon>50 kb inversion clade</taxon>
        <taxon>NPAAA clade</taxon>
        <taxon>Hologalegina</taxon>
        <taxon>IRL clade</taxon>
        <taxon>Trifolieae</taxon>
        <taxon>Trifolium</taxon>
    </lineage>
</organism>
<dbReference type="Proteomes" id="UP000265520">
    <property type="component" value="Unassembled WGS sequence"/>
</dbReference>
<evidence type="ECO:0000256" key="5">
    <source>
        <dbReference type="ARBA" id="ARBA00023242"/>
    </source>
</evidence>
<dbReference type="PANTHER" id="PTHR31221">
    <property type="entry name" value="WRKY TRANSCRIPTION FACTOR PROTEIN 1-RELATED"/>
    <property type="match status" value="1"/>
</dbReference>
<keyword evidence="2" id="KW-0805">Transcription regulation</keyword>
<dbReference type="GO" id="GO:0003700">
    <property type="term" value="F:DNA-binding transcription factor activity"/>
    <property type="evidence" value="ECO:0007669"/>
    <property type="project" value="InterPro"/>
</dbReference>
<keyword evidence="8" id="KW-1185">Reference proteome</keyword>
<dbReference type="GO" id="GO:0043565">
    <property type="term" value="F:sequence-specific DNA binding"/>
    <property type="evidence" value="ECO:0007669"/>
    <property type="project" value="InterPro"/>
</dbReference>
<dbReference type="GO" id="GO:0005634">
    <property type="term" value="C:nucleus"/>
    <property type="evidence" value="ECO:0007669"/>
    <property type="project" value="UniProtKB-SubCell"/>
</dbReference>
<keyword evidence="5" id="KW-0539">Nucleus</keyword>
<dbReference type="PROSITE" id="PS50811">
    <property type="entry name" value="WRKY"/>
    <property type="match status" value="1"/>
</dbReference>
<dbReference type="SUPFAM" id="SSF118290">
    <property type="entry name" value="WRKY DNA-binding domain"/>
    <property type="match status" value="1"/>
</dbReference>
<dbReference type="InterPro" id="IPR003657">
    <property type="entry name" value="WRKY_dom"/>
</dbReference>